<dbReference type="Pfam" id="PF04459">
    <property type="entry name" value="DUF512"/>
    <property type="match status" value="1"/>
</dbReference>
<dbReference type="InterPro" id="IPR013785">
    <property type="entry name" value="Aldolase_TIM"/>
</dbReference>
<proteinExistence type="predicted"/>
<evidence type="ECO:0000259" key="1">
    <source>
        <dbReference type="PROSITE" id="PS50106"/>
    </source>
</evidence>
<dbReference type="PROSITE" id="PS50106">
    <property type="entry name" value="PDZ"/>
    <property type="match status" value="1"/>
</dbReference>
<evidence type="ECO:0000313" key="3">
    <source>
        <dbReference type="Proteomes" id="UP000282654"/>
    </source>
</evidence>
<feature type="domain" description="PDZ" evidence="1">
    <location>
        <begin position="1"/>
        <end position="37"/>
    </location>
</feature>
<dbReference type="Gene3D" id="2.30.42.10">
    <property type="match status" value="1"/>
</dbReference>
<organism evidence="2 3">
    <name type="scientific">Thermodesulfitimonas autotrophica</name>
    <dbReference type="NCBI Taxonomy" id="1894989"/>
    <lineage>
        <taxon>Bacteria</taxon>
        <taxon>Bacillati</taxon>
        <taxon>Bacillota</taxon>
        <taxon>Clostridia</taxon>
        <taxon>Thermoanaerobacterales</taxon>
        <taxon>Thermoanaerobacteraceae</taxon>
        <taxon>Thermodesulfitimonas</taxon>
    </lineage>
</organism>
<dbReference type="InterPro" id="IPR007549">
    <property type="entry name" value="DUF512"/>
</dbReference>
<gene>
    <name evidence="2" type="ORF">EDD75_2148</name>
</gene>
<dbReference type="Gene3D" id="3.20.20.70">
    <property type="entry name" value="Aldolase class I"/>
    <property type="match status" value="1"/>
</dbReference>
<sequence length="442" mass="47902">MSGLEIKAVEPGSAAFAAGLAAGDRITAIGGRPVRDIIDYYFYLAVAEPELTVRRGEKEFNVRLAAEAGRPGLSFVSPFGRIRRCANRCLFCFVDQQPPGLRPSLCFKDDDYRLSFWEGNFVTLTNCTRRDIERIVAQRLSPLYVSVHTTNPELRARLMGNPRAAEIKAQLAALAAGGITLHTQVVLCPGLNDGAELERTVRDLASFFPAVRSVAVVPVGLTAHRAGLYPLRPVTPAAAAALIEDVTAWQREFRRRYGSRLVFAADEFYLLAGKAVPATKEYEGFPQLENGVGLVRRFRDAWKRVARRLPETTTPCRAVLVTGTLAAPVLRPVVARLNAVAGLEVTLVPVANRFFGTSVTVAGLLTGRDICAALATLFREGLRPELVVVPAAALKDGRLFLDDTTCAAVAQQVGCRVVAAAGPHELVAALGVKLARRSFRKE</sequence>
<name>A0A3N5ABR2_9THEO</name>
<dbReference type="SUPFAM" id="SSF102114">
    <property type="entry name" value="Radical SAM enzymes"/>
    <property type="match status" value="1"/>
</dbReference>
<dbReference type="EMBL" id="RKRE01000003">
    <property type="protein sequence ID" value="RPF43029.1"/>
    <property type="molecule type" value="Genomic_DNA"/>
</dbReference>
<dbReference type="SUPFAM" id="SSF50156">
    <property type="entry name" value="PDZ domain-like"/>
    <property type="match status" value="1"/>
</dbReference>
<dbReference type="OrthoDB" id="9774724at2"/>
<dbReference type="Pfam" id="PF19238">
    <property type="entry name" value="Radical_SAM_2"/>
    <property type="match status" value="1"/>
</dbReference>
<dbReference type="AlphaFoldDB" id="A0A3N5ABR2"/>
<protein>
    <submittedName>
        <fullName evidence="2">Putative radical SAM enzyme (TIGR03279 family)</fullName>
    </submittedName>
</protein>
<dbReference type="InterPro" id="IPR041489">
    <property type="entry name" value="PDZ_6"/>
</dbReference>
<keyword evidence="3" id="KW-1185">Reference proteome</keyword>
<dbReference type="InterPro" id="IPR045375">
    <property type="entry name" value="Put_radical_SAM-like_N"/>
</dbReference>
<accession>A0A3N5ABR2</accession>
<reference evidence="2 3" key="1">
    <citation type="submission" date="2018-11" db="EMBL/GenBank/DDBJ databases">
        <title>Genomic Encyclopedia of Type Strains, Phase IV (KMG-IV): sequencing the most valuable type-strain genomes for metagenomic binning, comparative biology and taxonomic classification.</title>
        <authorList>
            <person name="Goeker M."/>
        </authorList>
    </citation>
    <scope>NUCLEOTIDE SEQUENCE [LARGE SCALE GENOMIC DNA]</scope>
    <source>
        <strain evidence="2 3">DSM 102936</strain>
    </source>
</reference>
<dbReference type="Proteomes" id="UP000282654">
    <property type="component" value="Unassembled WGS sequence"/>
</dbReference>
<dbReference type="Pfam" id="PF17820">
    <property type="entry name" value="PDZ_6"/>
    <property type="match status" value="1"/>
</dbReference>
<dbReference type="InterPro" id="IPR058240">
    <property type="entry name" value="rSAM_sf"/>
</dbReference>
<dbReference type="InterPro" id="IPR001478">
    <property type="entry name" value="PDZ"/>
</dbReference>
<evidence type="ECO:0000313" key="2">
    <source>
        <dbReference type="EMBL" id="RPF43029.1"/>
    </source>
</evidence>
<dbReference type="RefSeq" id="WP_123931845.1">
    <property type="nucleotide sequence ID" value="NZ_RKRE01000003.1"/>
</dbReference>
<comment type="caution">
    <text evidence="2">The sequence shown here is derived from an EMBL/GenBank/DDBJ whole genome shotgun (WGS) entry which is preliminary data.</text>
</comment>
<dbReference type="InterPro" id="IPR036034">
    <property type="entry name" value="PDZ_sf"/>
</dbReference>